<gene>
    <name evidence="2" type="ORF">CCMP2556_LOCUS24677</name>
</gene>
<sequence length="489" mass="54240">MPLVPDIGPQHGRPQLGISQADSSETHCSIYLGQLDELFQQMLHQAASICFLGPTEHHEEMTASHTEFSLEFLVKQRRSIQGHSGEVFWSTDWGRLLDAALRQGDPERFQPLGAWVIFYQEKGTTCKMCRYYSQQSAETRLRQIAKPAILLGPAPDYRRILNRKEFESQAEPLLEAIDAHLLAIGAKEPEVNQAATDGDLWDFLNDPPKIFDFLQTLPEESGSSGRARTRSECSSTPDSEMTRSMMEDNQDSSEGVLSQEVELVRAKWVARNWTRCGLSAALLGESAAGPTFGPDVMANVVLQMAEDFAALLEIRRTILVPLEGVCMQLGTLRSRRILHAALARLSLHVDQFVECAQQFHQIFEARLFESLRSVDSKPDPAAAARAPRPAVQRSYRRSIQRAFALRREIFKKVQQLGETVPLQSAEDEQCSFDKLKSSMAALAQALSSPGAGGGAYLTDARTLALADAPRASLKSKRQSMKANSVLVVD</sequence>
<organism evidence="2 3">
    <name type="scientific">Durusdinium trenchii</name>
    <dbReference type="NCBI Taxonomy" id="1381693"/>
    <lineage>
        <taxon>Eukaryota</taxon>
        <taxon>Sar</taxon>
        <taxon>Alveolata</taxon>
        <taxon>Dinophyceae</taxon>
        <taxon>Suessiales</taxon>
        <taxon>Symbiodiniaceae</taxon>
        <taxon>Durusdinium</taxon>
    </lineage>
</organism>
<evidence type="ECO:0000313" key="3">
    <source>
        <dbReference type="Proteomes" id="UP001642484"/>
    </source>
</evidence>
<evidence type="ECO:0008006" key="4">
    <source>
        <dbReference type="Google" id="ProtNLM"/>
    </source>
</evidence>
<name>A0ABP0M8J2_9DINO</name>
<dbReference type="EMBL" id="CAXAMN010016291">
    <property type="protein sequence ID" value="CAK9047803.1"/>
    <property type="molecule type" value="Genomic_DNA"/>
</dbReference>
<accession>A0ABP0M8J2</accession>
<evidence type="ECO:0000256" key="1">
    <source>
        <dbReference type="SAM" id="MobiDB-lite"/>
    </source>
</evidence>
<comment type="caution">
    <text evidence="2">The sequence shown here is derived from an EMBL/GenBank/DDBJ whole genome shotgun (WGS) entry which is preliminary data.</text>
</comment>
<dbReference type="Proteomes" id="UP001642484">
    <property type="component" value="Unassembled WGS sequence"/>
</dbReference>
<proteinExistence type="predicted"/>
<reference evidence="2 3" key="1">
    <citation type="submission" date="2024-02" db="EMBL/GenBank/DDBJ databases">
        <authorList>
            <person name="Chen Y."/>
            <person name="Shah S."/>
            <person name="Dougan E. K."/>
            <person name="Thang M."/>
            <person name="Chan C."/>
        </authorList>
    </citation>
    <scope>NUCLEOTIDE SEQUENCE [LARGE SCALE GENOMIC DNA]</scope>
</reference>
<keyword evidence="3" id="KW-1185">Reference proteome</keyword>
<feature type="region of interest" description="Disordered" evidence="1">
    <location>
        <begin position="219"/>
        <end position="252"/>
    </location>
</feature>
<protein>
    <recommendedName>
        <fullName evidence="4">Exocyst complex component Sec8</fullName>
    </recommendedName>
</protein>
<feature type="compositionally biased region" description="Polar residues" evidence="1">
    <location>
        <begin position="221"/>
        <end position="239"/>
    </location>
</feature>
<evidence type="ECO:0000313" key="2">
    <source>
        <dbReference type="EMBL" id="CAK9047803.1"/>
    </source>
</evidence>